<organism evidence="1">
    <name type="scientific">Oryza barthii</name>
    <dbReference type="NCBI Taxonomy" id="65489"/>
    <lineage>
        <taxon>Eukaryota</taxon>
        <taxon>Viridiplantae</taxon>
        <taxon>Streptophyta</taxon>
        <taxon>Embryophyta</taxon>
        <taxon>Tracheophyta</taxon>
        <taxon>Spermatophyta</taxon>
        <taxon>Magnoliopsida</taxon>
        <taxon>Liliopsida</taxon>
        <taxon>Poales</taxon>
        <taxon>Poaceae</taxon>
        <taxon>BOP clade</taxon>
        <taxon>Oryzoideae</taxon>
        <taxon>Oryzeae</taxon>
        <taxon>Oryzinae</taxon>
        <taxon>Oryza</taxon>
    </lineage>
</organism>
<sequence length="60" mass="6514">MEAGLAREARPMEGDRIVVHEGWPAGDAGAGVPHVGKAYVVVEHRCVRRGFASGERRMKT</sequence>
<name>A0A0D3G2Z0_9ORYZ</name>
<dbReference type="PaxDb" id="65489-OBART05G02520.1"/>
<keyword evidence="2" id="KW-1185">Reference proteome</keyword>
<reference evidence="1" key="2">
    <citation type="submission" date="2015-03" db="UniProtKB">
        <authorList>
            <consortium name="EnsemblPlants"/>
        </authorList>
    </citation>
    <scope>IDENTIFICATION</scope>
</reference>
<protein>
    <submittedName>
        <fullName evidence="1">Uncharacterized protein</fullName>
    </submittedName>
</protein>
<dbReference type="HOGENOM" id="CLU_2945355_0_0_1"/>
<dbReference type="Gramene" id="OBART05G02520.1">
    <property type="protein sequence ID" value="OBART05G02520.1"/>
    <property type="gene ID" value="OBART05G02520"/>
</dbReference>
<proteinExistence type="predicted"/>
<reference evidence="1" key="1">
    <citation type="journal article" date="2009" name="Rice">
        <title>De Novo Next Generation Sequencing of Plant Genomes.</title>
        <authorList>
            <person name="Rounsley S."/>
            <person name="Marri P.R."/>
            <person name="Yu Y."/>
            <person name="He R."/>
            <person name="Sisneros N."/>
            <person name="Goicoechea J.L."/>
            <person name="Lee S.J."/>
            <person name="Angelova A."/>
            <person name="Kudrna D."/>
            <person name="Luo M."/>
            <person name="Affourtit J."/>
            <person name="Desany B."/>
            <person name="Knight J."/>
            <person name="Niazi F."/>
            <person name="Egholm M."/>
            <person name="Wing R.A."/>
        </authorList>
    </citation>
    <scope>NUCLEOTIDE SEQUENCE [LARGE SCALE GENOMIC DNA]</scope>
    <source>
        <strain evidence="1">cv. IRGC 105608</strain>
    </source>
</reference>
<dbReference type="AlphaFoldDB" id="A0A0D3G2Z0"/>
<accession>A0A0D3G2Z0</accession>
<evidence type="ECO:0000313" key="1">
    <source>
        <dbReference type="EnsemblPlants" id="OBART05G02520.1"/>
    </source>
</evidence>
<dbReference type="EnsemblPlants" id="OBART05G02520.1">
    <property type="protein sequence ID" value="OBART05G02520.1"/>
    <property type="gene ID" value="OBART05G02520"/>
</dbReference>
<evidence type="ECO:0000313" key="2">
    <source>
        <dbReference type="Proteomes" id="UP000026960"/>
    </source>
</evidence>
<dbReference type="Proteomes" id="UP000026960">
    <property type="component" value="Chromosome 5"/>
</dbReference>